<comment type="caution">
    <text evidence="13">The sequence shown here is derived from an EMBL/GenBank/DDBJ whole genome shotgun (WGS) entry which is preliminary data.</text>
</comment>
<dbReference type="PANTHER" id="PTHR20856">
    <property type="entry name" value="DNA-DIRECTED RNA POLYMERASE I SUBUNIT 2"/>
    <property type="match status" value="1"/>
</dbReference>
<dbReference type="STRING" id="1798401.A2363_04580"/>
<keyword evidence="3" id="KW-0808">Transferase</keyword>
<dbReference type="AlphaFoldDB" id="A0A1F6BFY6"/>
<keyword evidence="2 13" id="KW-0240">DNA-directed RNA polymerase</keyword>
<evidence type="ECO:0000259" key="11">
    <source>
        <dbReference type="Pfam" id="PF04565"/>
    </source>
</evidence>
<proteinExistence type="inferred from homology"/>
<feature type="domain" description="DNA-directed RNA polymerase subunit 2 hybrid-binding" evidence="8">
    <location>
        <begin position="594"/>
        <end position="827"/>
    </location>
</feature>
<dbReference type="InterPro" id="IPR014724">
    <property type="entry name" value="RNA_pol_RPB2_OB-fold"/>
</dbReference>
<dbReference type="GO" id="GO:0032549">
    <property type="term" value="F:ribonucleoside binding"/>
    <property type="evidence" value="ECO:0007669"/>
    <property type="project" value="InterPro"/>
</dbReference>
<evidence type="ECO:0000256" key="6">
    <source>
        <dbReference type="ARBA" id="ARBA00048552"/>
    </source>
</evidence>
<dbReference type="InterPro" id="IPR010243">
    <property type="entry name" value="RNA_pol_bsu_bac"/>
</dbReference>
<dbReference type="GO" id="GO:0003899">
    <property type="term" value="F:DNA-directed RNA polymerase activity"/>
    <property type="evidence" value="ECO:0007669"/>
    <property type="project" value="UniProtKB-EC"/>
</dbReference>
<feature type="domain" description="RNA polymerase beta subunit protrusion" evidence="10">
    <location>
        <begin position="26"/>
        <end position="374"/>
    </location>
</feature>
<dbReference type="Proteomes" id="UP000176186">
    <property type="component" value="Unassembled WGS sequence"/>
</dbReference>
<dbReference type="Gene3D" id="2.40.50.100">
    <property type="match status" value="1"/>
</dbReference>
<dbReference type="EC" id="2.7.7.6" evidence="1"/>
<sequence length="827" mass="92092">MAKDVTYKRLWESTHTNLPPLDLTLVQRESYQWFLEQGIKNLLSEVSPISDFTGKNWELSLGDYFFGKPRLTPAVALEKGLTYDTPLKVMATLVNKQTGHRVSQEVFLGDIPAMTENGTFIINGIERCVVNQLVRSPGIYYTGTVDTTTRKTLYSAEIRPMHGSWLEFISTRNNVLMVRIDRRRKFVATTFLRAIGISTNEDIIKTFSGVAGGEPNIIEATIAKDPTKNQTEAVLELYRKLRPGEPIVLDNAQELLSTMFFDYRRYSLERVGRYKMNKKLGISVSNDKDHWVLTREDIIGAIKYLIAIMNGTGDIDDIDHLGNRRVRRVGELVATNAFRVGLLRLERSVREKMSLAGPTAEDLTPMQLVNARPIIASINDFFRTSQLSTILDQTNPLAEVDNLRRLTVMGVGGISRERASFSIRDINASQYGRICPVRSPEGPNIGLVTYMALYSRVNEYGFLETPYRKVIKKKVTDEMVYLDASDEQYHYITHAGLALDEQGAIRDARVPVRYKGEFLEADAAVVEYIDVVPRQVVGAPASLIPFLAHDEANRALMGTHMQCQAVPLIVPQTPRVGTGMEGVISSTMGRVVRAKDDGIVRSADSATVVFEDSKGQTETYSVQKFMRSAQSTCYNQRVMVGSGQKVKKDTVLIEGPASQDGELALGSNVTIAYMSFDGLGYEDAIVVSDRLVKEDVLTSVHIEEYDASVVDTKLGPEETTRDIPNVGEESLRNLDENGIVVVGAEVSPNDILVGKIAPKGETELTAEERLLRAIFGEKAREVRDTSLRVPHGERGTVIDVKILDKEKGDELEPGTNRKIIVKVAQMR</sequence>
<keyword evidence="4" id="KW-0548">Nucleotidyltransferase</keyword>
<dbReference type="InterPro" id="IPR042107">
    <property type="entry name" value="DNA-dir_RNA_pol_bsu_ext_1_sf"/>
</dbReference>
<dbReference type="InterPro" id="IPR037034">
    <property type="entry name" value="RNA_pol_Rpb2_2_sf"/>
</dbReference>
<name>A0A1F6BFY6_9BACT</name>
<dbReference type="Gene3D" id="2.40.50.150">
    <property type="match status" value="1"/>
</dbReference>
<dbReference type="Pfam" id="PF10385">
    <property type="entry name" value="RNA_pol_Rpb2_45"/>
    <property type="match status" value="1"/>
</dbReference>
<protein>
    <recommendedName>
        <fullName evidence="1">DNA-directed RNA polymerase</fullName>
        <ecNumber evidence="1">2.7.7.6</ecNumber>
    </recommendedName>
</protein>
<dbReference type="Pfam" id="PF04561">
    <property type="entry name" value="RNA_pol_Rpb2_2"/>
    <property type="match status" value="1"/>
</dbReference>
<organism evidence="13 14">
    <name type="scientific">Candidatus Gottesmanbacteria bacterium RIFOXYB1_FULL_47_11</name>
    <dbReference type="NCBI Taxonomy" id="1798401"/>
    <lineage>
        <taxon>Bacteria</taxon>
        <taxon>Candidatus Gottesmaniibacteriota</taxon>
    </lineage>
</organism>
<dbReference type="GO" id="GO:0006351">
    <property type="term" value="P:DNA-templated transcription"/>
    <property type="evidence" value="ECO:0007669"/>
    <property type="project" value="InterPro"/>
</dbReference>
<evidence type="ECO:0000256" key="5">
    <source>
        <dbReference type="ARBA" id="ARBA00023163"/>
    </source>
</evidence>
<feature type="domain" description="RNA polymerase Rpb2" evidence="11">
    <location>
        <begin position="390"/>
        <end position="457"/>
    </location>
</feature>
<feature type="non-terminal residue" evidence="13">
    <location>
        <position position="827"/>
    </location>
</feature>
<evidence type="ECO:0000256" key="7">
    <source>
        <dbReference type="RuleBase" id="RU000434"/>
    </source>
</evidence>
<comment type="catalytic activity">
    <reaction evidence="6">
        <text>RNA(n) + a ribonucleoside 5'-triphosphate = RNA(n+1) + diphosphate</text>
        <dbReference type="Rhea" id="RHEA:21248"/>
        <dbReference type="Rhea" id="RHEA-COMP:14527"/>
        <dbReference type="Rhea" id="RHEA-COMP:17342"/>
        <dbReference type="ChEBI" id="CHEBI:33019"/>
        <dbReference type="ChEBI" id="CHEBI:61557"/>
        <dbReference type="ChEBI" id="CHEBI:140395"/>
        <dbReference type="EC" id="2.7.7.6"/>
    </reaction>
</comment>
<gene>
    <name evidence="13" type="ORF">A2363_04580</name>
</gene>
<keyword evidence="5" id="KW-0804">Transcription</keyword>
<dbReference type="NCBIfam" id="TIGR02013">
    <property type="entry name" value="rpoB"/>
    <property type="match status" value="1"/>
</dbReference>
<evidence type="ECO:0000259" key="12">
    <source>
        <dbReference type="Pfam" id="PF10385"/>
    </source>
</evidence>
<dbReference type="GO" id="GO:0003677">
    <property type="term" value="F:DNA binding"/>
    <property type="evidence" value="ECO:0007669"/>
    <property type="project" value="InterPro"/>
</dbReference>
<dbReference type="Gene3D" id="3.90.1100.10">
    <property type="match status" value="1"/>
</dbReference>
<evidence type="ECO:0000313" key="13">
    <source>
        <dbReference type="EMBL" id="OGG35859.1"/>
    </source>
</evidence>
<accession>A0A1F6BFY6</accession>
<dbReference type="Pfam" id="PF04563">
    <property type="entry name" value="RNA_pol_Rpb2_1"/>
    <property type="match status" value="1"/>
</dbReference>
<dbReference type="NCBIfam" id="NF001616">
    <property type="entry name" value="PRK00405.1"/>
    <property type="match status" value="1"/>
</dbReference>
<evidence type="ECO:0000256" key="1">
    <source>
        <dbReference type="ARBA" id="ARBA00012418"/>
    </source>
</evidence>
<reference evidence="13 14" key="1">
    <citation type="journal article" date="2016" name="Nat. Commun.">
        <title>Thousands of microbial genomes shed light on interconnected biogeochemical processes in an aquifer system.</title>
        <authorList>
            <person name="Anantharaman K."/>
            <person name="Brown C.T."/>
            <person name="Hug L.A."/>
            <person name="Sharon I."/>
            <person name="Castelle C.J."/>
            <person name="Probst A.J."/>
            <person name="Thomas B.C."/>
            <person name="Singh A."/>
            <person name="Wilkins M.J."/>
            <person name="Karaoz U."/>
            <person name="Brodie E.L."/>
            <person name="Williams K.H."/>
            <person name="Hubbard S.S."/>
            <person name="Banfield J.F."/>
        </authorList>
    </citation>
    <scope>NUCLEOTIDE SEQUENCE [LARGE SCALE GENOMIC DNA]</scope>
</reference>
<dbReference type="Pfam" id="PF04565">
    <property type="entry name" value="RNA_pol_Rpb2_3"/>
    <property type="match status" value="1"/>
</dbReference>
<dbReference type="Pfam" id="PF00562">
    <property type="entry name" value="RNA_pol_Rpb2_6"/>
    <property type="match status" value="1"/>
</dbReference>
<dbReference type="GO" id="GO:0000428">
    <property type="term" value="C:DNA-directed RNA polymerase complex"/>
    <property type="evidence" value="ECO:0007669"/>
    <property type="project" value="UniProtKB-KW"/>
</dbReference>
<dbReference type="Gene3D" id="3.90.1110.10">
    <property type="entry name" value="RNA polymerase Rpb2, domain 2"/>
    <property type="match status" value="1"/>
</dbReference>
<dbReference type="EMBL" id="MFKE01000004">
    <property type="protein sequence ID" value="OGG35859.1"/>
    <property type="molecule type" value="Genomic_DNA"/>
</dbReference>
<evidence type="ECO:0000313" key="14">
    <source>
        <dbReference type="Proteomes" id="UP000176186"/>
    </source>
</evidence>
<feature type="domain" description="RNA polymerase Rpb2" evidence="9">
    <location>
        <begin position="135"/>
        <end position="327"/>
    </location>
</feature>
<comment type="similarity">
    <text evidence="7">Belongs to the RNA polymerase beta chain family.</text>
</comment>
<evidence type="ECO:0000256" key="4">
    <source>
        <dbReference type="ARBA" id="ARBA00022695"/>
    </source>
</evidence>
<dbReference type="InterPro" id="IPR007645">
    <property type="entry name" value="RNA_pol_Rpb2_3"/>
</dbReference>
<dbReference type="InterPro" id="IPR015712">
    <property type="entry name" value="DNA-dir_RNA_pol_su2"/>
</dbReference>
<evidence type="ECO:0000256" key="2">
    <source>
        <dbReference type="ARBA" id="ARBA00022478"/>
    </source>
</evidence>
<dbReference type="InterPro" id="IPR007644">
    <property type="entry name" value="RNA_pol_bsu_protrusion"/>
</dbReference>
<dbReference type="InterPro" id="IPR037033">
    <property type="entry name" value="DNA-dir_RNAP_su2_hyb_sf"/>
</dbReference>
<evidence type="ECO:0000259" key="10">
    <source>
        <dbReference type="Pfam" id="PF04563"/>
    </source>
</evidence>
<evidence type="ECO:0000259" key="9">
    <source>
        <dbReference type="Pfam" id="PF04561"/>
    </source>
</evidence>
<dbReference type="InterPro" id="IPR007120">
    <property type="entry name" value="DNA-dir_RNAP_su2_dom"/>
</dbReference>
<feature type="domain" description="DNA-directed RNA polymerase beta subunit external 1" evidence="12">
    <location>
        <begin position="467"/>
        <end position="531"/>
    </location>
</feature>
<dbReference type="Gene3D" id="2.40.270.10">
    <property type="entry name" value="DNA-directed RNA polymerase, subunit 2, domain 6"/>
    <property type="match status" value="1"/>
</dbReference>
<dbReference type="InterPro" id="IPR019462">
    <property type="entry name" value="DNA-dir_RNA_pol_bsu_external_1"/>
</dbReference>
<dbReference type="SUPFAM" id="SSF64484">
    <property type="entry name" value="beta and beta-prime subunits of DNA dependent RNA-polymerase"/>
    <property type="match status" value="1"/>
</dbReference>
<dbReference type="Gene3D" id="2.30.150.10">
    <property type="entry name" value="DNA-directed RNA polymerase, beta subunit, external 1 domain"/>
    <property type="match status" value="1"/>
</dbReference>
<dbReference type="InterPro" id="IPR007642">
    <property type="entry name" value="RNA_pol_Rpb2_2"/>
</dbReference>
<evidence type="ECO:0000259" key="8">
    <source>
        <dbReference type="Pfam" id="PF00562"/>
    </source>
</evidence>
<evidence type="ECO:0000256" key="3">
    <source>
        <dbReference type="ARBA" id="ARBA00022679"/>
    </source>
</evidence>